<dbReference type="InterPro" id="IPR016181">
    <property type="entry name" value="Acyl_CoA_acyltransferase"/>
</dbReference>
<evidence type="ECO:0000313" key="3">
    <source>
        <dbReference type="Proteomes" id="UP000248882"/>
    </source>
</evidence>
<dbReference type="Gene3D" id="3.40.630.30">
    <property type="match status" value="1"/>
</dbReference>
<dbReference type="InterPro" id="IPR000182">
    <property type="entry name" value="GNAT_dom"/>
</dbReference>
<dbReference type="OrthoDB" id="9796171at2"/>
<reference evidence="2 3" key="1">
    <citation type="submission" date="2018-06" db="EMBL/GenBank/DDBJ databases">
        <title>Genomic Encyclopedia of Archaeal and Bacterial Type Strains, Phase II (KMG-II): from individual species to whole genera.</title>
        <authorList>
            <person name="Goeker M."/>
        </authorList>
    </citation>
    <scope>NUCLEOTIDE SEQUENCE [LARGE SCALE GENOMIC DNA]</scope>
    <source>
        <strain evidence="2 3">DSM 19830</strain>
    </source>
</reference>
<name>A0A2W7R972_9BACT</name>
<dbReference type="Pfam" id="PF13673">
    <property type="entry name" value="Acetyltransf_10"/>
    <property type="match status" value="1"/>
</dbReference>
<dbReference type="GO" id="GO:0016747">
    <property type="term" value="F:acyltransferase activity, transferring groups other than amino-acyl groups"/>
    <property type="evidence" value="ECO:0007669"/>
    <property type="project" value="InterPro"/>
</dbReference>
<dbReference type="SUPFAM" id="SSF55729">
    <property type="entry name" value="Acyl-CoA N-acyltransferases (Nat)"/>
    <property type="match status" value="1"/>
</dbReference>
<protein>
    <submittedName>
        <fullName evidence="2">ElaA protein</fullName>
    </submittedName>
</protein>
<dbReference type="Proteomes" id="UP000248882">
    <property type="component" value="Unassembled WGS sequence"/>
</dbReference>
<comment type="caution">
    <text evidence="2">The sequence shown here is derived from an EMBL/GenBank/DDBJ whole genome shotgun (WGS) entry which is preliminary data.</text>
</comment>
<keyword evidence="3" id="KW-1185">Reference proteome</keyword>
<proteinExistence type="predicted"/>
<dbReference type="AlphaFoldDB" id="A0A2W7R972"/>
<organism evidence="2 3">
    <name type="scientific">Algoriphagus chordae</name>
    <dbReference type="NCBI Taxonomy" id="237019"/>
    <lineage>
        <taxon>Bacteria</taxon>
        <taxon>Pseudomonadati</taxon>
        <taxon>Bacteroidota</taxon>
        <taxon>Cytophagia</taxon>
        <taxon>Cytophagales</taxon>
        <taxon>Cyclobacteriaceae</taxon>
        <taxon>Algoriphagus</taxon>
    </lineage>
</organism>
<gene>
    <name evidence="2" type="ORF">LV85_01271</name>
</gene>
<sequence length="149" mass="16763">MELITVIKPFDELSNRELYAIIKLRNEVFVVEQDCVFQDADDKDQLAFHVMIKSSDFLVAYARVLPAGTTFAEASIGRVVSDKKARGTGAGKRLMKDSIAFVKSEYGSCTIRIGAQTYLNEFYKSLGFEDAGERYLEDGIEHVEMTMEV</sequence>
<dbReference type="CDD" id="cd04301">
    <property type="entry name" value="NAT_SF"/>
    <property type="match status" value="1"/>
</dbReference>
<accession>A0A2W7R972</accession>
<dbReference type="PROSITE" id="PS51186">
    <property type="entry name" value="GNAT"/>
    <property type="match status" value="1"/>
</dbReference>
<feature type="domain" description="N-acetyltransferase" evidence="1">
    <location>
        <begin position="5"/>
        <end position="149"/>
    </location>
</feature>
<evidence type="ECO:0000259" key="1">
    <source>
        <dbReference type="PROSITE" id="PS51186"/>
    </source>
</evidence>
<dbReference type="EMBL" id="QKZT01000004">
    <property type="protein sequence ID" value="PZX54930.1"/>
    <property type="molecule type" value="Genomic_DNA"/>
</dbReference>
<evidence type="ECO:0000313" key="2">
    <source>
        <dbReference type="EMBL" id="PZX54930.1"/>
    </source>
</evidence>
<dbReference type="RefSeq" id="WP_111317337.1">
    <property type="nucleotide sequence ID" value="NZ_QKZT01000004.1"/>
</dbReference>